<dbReference type="InterPro" id="IPR029044">
    <property type="entry name" value="Nucleotide-diphossugar_trans"/>
</dbReference>
<dbReference type="GO" id="GO:0006777">
    <property type="term" value="P:Mo-molybdopterin cofactor biosynthetic process"/>
    <property type="evidence" value="ECO:0007669"/>
    <property type="project" value="UniProtKB-KW"/>
</dbReference>
<dbReference type="InterPro" id="IPR013482">
    <property type="entry name" value="Molybde_CF_guanTrfase"/>
</dbReference>
<evidence type="ECO:0000256" key="3">
    <source>
        <dbReference type="ARBA" id="ARBA00023150"/>
    </source>
</evidence>
<dbReference type="STRING" id="1072685.IX83_05365"/>
<protein>
    <recommendedName>
        <fullName evidence="4">MobA-like NTP transferase domain-containing protein</fullName>
    </recommendedName>
</protein>
<dbReference type="CDD" id="cd02503">
    <property type="entry name" value="MobA"/>
    <property type="match status" value="1"/>
</dbReference>
<evidence type="ECO:0000256" key="1">
    <source>
        <dbReference type="ARBA" id="ARBA00022842"/>
    </source>
</evidence>
<dbReference type="Pfam" id="PF12804">
    <property type="entry name" value="NTP_transf_3"/>
    <property type="match status" value="1"/>
</dbReference>
<feature type="domain" description="MobA-like NTP transferase" evidence="4">
    <location>
        <begin position="1"/>
        <end position="138"/>
    </location>
</feature>
<dbReference type="eggNOG" id="COG0746">
    <property type="taxonomic scope" value="Bacteria"/>
</dbReference>
<dbReference type="SUPFAM" id="SSF53448">
    <property type="entry name" value="Nucleotide-diphospho-sugar transferases"/>
    <property type="match status" value="1"/>
</dbReference>
<dbReference type="Gene3D" id="3.90.550.10">
    <property type="entry name" value="Spore Coat Polysaccharide Biosynthesis Protein SpsA, Chain A"/>
    <property type="match status" value="1"/>
</dbReference>
<keyword evidence="6" id="KW-1185">Reference proteome</keyword>
<dbReference type="GO" id="GO:0016779">
    <property type="term" value="F:nucleotidyltransferase activity"/>
    <property type="evidence" value="ECO:0007669"/>
    <property type="project" value="UniProtKB-ARBA"/>
</dbReference>
<dbReference type="EMBL" id="CP009238">
    <property type="protein sequence ID" value="AIL32817.1"/>
    <property type="molecule type" value="Genomic_DNA"/>
</dbReference>
<dbReference type="InterPro" id="IPR025877">
    <property type="entry name" value="MobA-like_NTP_Trfase"/>
</dbReference>
<evidence type="ECO:0000256" key="2">
    <source>
        <dbReference type="ARBA" id="ARBA00023134"/>
    </source>
</evidence>
<evidence type="ECO:0000259" key="4">
    <source>
        <dbReference type="Pfam" id="PF12804"/>
    </source>
</evidence>
<dbReference type="GO" id="GO:0005525">
    <property type="term" value="F:GTP binding"/>
    <property type="evidence" value="ECO:0007669"/>
    <property type="project" value="UniProtKB-KW"/>
</dbReference>
<dbReference type="AlphaFoldDB" id="A0A077DH77"/>
<evidence type="ECO:0000313" key="5">
    <source>
        <dbReference type="EMBL" id="AIL32817.1"/>
    </source>
</evidence>
<sequence length="187" mass="21088">MGTHKGLLEYQGKTLLQRMFDLSPNPIYMAAAGDYFPDLVGPCKYLSDAFPNRIGPLSGILAGLEEAKSAGYQGIYVMACDTLLDPQAVIHLLDKAQTDSIWHTGIVYLKGNDKNYPLLSHWSIKQIPFLREYLEADQRKVQVYIGTQDHVSISLPEQWQALSNFNTPEAFEQAVKTSIENEYYTPR</sequence>
<dbReference type="Proteomes" id="UP000028945">
    <property type="component" value="Chromosome"/>
</dbReference>
<evidence type="ECO:0000313" key="6">
    <source>
        <dbReference type="Proteomes" id="UP000028945"/>
    </source>
</evidence>
<reference evidence="5 6" key="1">
    <citation type="journal article" date="2014" name="BMC Genomics">
        <title>A genomic perspective on a new bacterial genus and species from the Alcaligenaceae family, Basilea psittacipulmonis.</title>
        <authorList>
            <person name="Whiteson K.L."/>
            <person name="Hernandez D."/>
            <person name="Lazarevic V."/>
            <person name="Gaia N."/>
            <person name="Farinelli L."/>
            <person name="Francois P."/>
            <person name="Pilo P."/>
            <person name="Frey J."/>
            <person name="Schrenzel J."/>
        </authorList>
    </citation>
    <scope>NUCLEOTIDE SEQUENCE [LARGE SCALE GENOMIC DNA]</scope>
    <source>
        <strain evidence="5 6">DSM 24701</strain>
    </source>
</reference>
<organism evidence="5 6">
    <name type="scientific">Basilea psittacipulmonis DSM 24701</name>
    <dbReference type="NCBI Taxonomy" id="1072685"/>
    <lineage>
        <taxon>Bacteria</taxon>
        <taxon>Pseudomonadati</taxon>
        <taxon>Pseudomonadota</taxon>
        <taxon>Betaproteobacteria</taxon>
        <taxon>Burkholderiales</taxon>
        <taxon>Alcaligenaceae</taxon>
        <taxon>Basilea</taxon>
    </lineage>
</organism>
<keyword evidence="1" id="KW-0460">Magnesium</keyword>
<keyword evidence="3" id="KW-0501">Molybdenum cofactor biosynthesis</keyword>
<dbReference type="HOGENOM" id="CLU_055597_3_3_4"/>
<accession>A0A077DH77</accession>
<gene>
    <name evidence="5" type="ORF">IX83_05365</name>
</gene>
<name>A0A077DH77_9BURK</name>
<keyword evidence="2" id="KW-0342">GTP-binding</keyword>
<proteinExistence type="predicted"/>
<dbReference type="KEGG" id="bpsi:IX83_05365"/>
<keyword evidence="2" id="KW-0547">Nucleotide-binding</keyword>